<keyword evidence="2" id="KW-1185">Reference proteome</keyword>
<dbReference type="Proteomes" id="UP001223634">
    <property type="component" value="Segment"/>
</dbReference>
<proteinExistence type="predicted"/>
<name>A0A6B7KH95_9ABAC</name>
<protein>
    <submittedName>
        <fullName evidence="1">Uncharacterized protein</fullName>
    </submittedName>
</protein>
<sequence>MFFQPRRLESLAFTAAVNDTKVHQVYEYIIPDFIVDEMWRDYLNSHRLSCAALLDYVEKTDDFNGALKCILKHNRYCEETMRFEWNLKSDIECCDADDYGLSAHMELNARYFNCIFNQLSKIDALRFVMIYMYALSESPQFMPESLLMVGFNIGGKCFDCDEDGVYDYDDVYYEMLTHETCVRNQFDTIKEINKLILNDRFRCECGTFLICELYTDCAPRLE</sequence>
<reference evidence="1 2" key="1">
    <citation type="submission" date="2019-01" db="EMBL/GenBank/DDBJ databases">
        <title>The Spodoptera cosmioides nucleopolyhedrovirus (SpcoNPV) is a novel virus isolated from the polyphagous black armyworm, Spodoptera cosmioides (Walker) (Lepidoptera: Noctuidae).</title>
        <authorList>
            <person name="Santos E.R."/>
            <person name="Oliveira L.B."/>
            <person name="Silva L.A."/>
            <person name="Sosa-Gomez D.R."/>
            <person name="Ribeiro B.M."/>
            <person name="Ardisson-Araujo D.M.P."/>
        </authorList>
    </citation>
    <scope>NUCLEOTIDE SEQUENCE [LARGE SCALE GENOMIC DNA]</scope>
    <source>
        <strain evidence="1">VPN72</strain>
    </source>
</reference>
<dbReference type="EMBL" id="MK419955">
    <property type="protein sequence ID" value="QEI03532.1"/>
    <property type="molecule type" value="Genomic_DNA"/>
</dbReference>
<organism evidence="1 2">
    <name type="scientific">Spodoptera cosmioides nucleopolyhedrovirus</name>
    <dbReference type="NCBI Taxonomy" id="2605774"/>
    <lineage>
        <taxon>Viruses</taxon>
        <taxon>Viruses incertae sedis</taxon>
        <taxon>Naldaviricetes</taxon>
        <taxon>Lefavirales</taxon>
        <taxon>Baculoviridae</taxon>
        <taxon>Alphabaculovirus</taxon>
        <taxon>Alphabaculovirus spocosmioidis</taxon>
    </lineage>
</organism>
<accession>A0A6B7KH95</accession>
<evidence type="ECO:0000313" key="2">
    <source>
        <dbReference type="Proteomes" id="UP001223634"/>
    </source>
</evidence>
<evidence type="ECO:0000313" key="1">
    <source>
        <dbReference type="EMBL" id="QEI03532.1"/>
    </source>
</evidence>